<dbReference type="STRING" id="1179773.BN6_20790"/>
<dbReference type="RefSeq" id="WP_015099512.1">
    <property type="nucleotide sequence ID" value="NC_019673.1"/>
</dbReference>
<evidence type="ECO:0000313" key="3">
    <source>
        <dbReference type="Proteomes" id="UP000006281"/>
    </source>
</evidence>
<dbReference type="PATRIC" id="fig|1179773.3.peg.2078"/>
<dbReference type="HOGENOM" id="CLU_003207_0_0_11"/>
<keyword evidence="1" id="KW-0175">Coiled coil</keyword>
<keyword evidence="3" id="KW-1185">Reference proteome</keyword>
<reference evidence="2 3" key="1">
    <citation type="journal article" date="2012" name="BMC Genomics">
        <title>Complete genome sequence of Saccharothrix espanaensis DSM 44229T and comparison to the other completely sequenced Pseudonocardiaceae.</title>
        <authorList>
            <person name="Strobel T."/>
            <person name="Al-Dilaimi A."/>
            <person name="Blom J."/>
            <person name="Gessner A."/>
            <person name="Kalinowski J."/>
            <person name="Luzhetska M."/>
            <person name="Puhler A."/>
            <person name="Szczepanowski R."/>
            <person name="Bechthold A."/>
            <person name="Ruckert C."/>
        </authorList>
    </citation>
    <scope>NUCLEOTIDE SEQUENCE [LARGE SCALE GENOMIC DNA]</scope>
    <source>
        <strain evidence="3">ATCC 51144 / DSM 44229 / JCM 9112 / NBRC 15066 / NRRL 15764</strain>
    </source>
</reference>
<dbReference type="eggNOG" id="COG0419">
    <property type="taxonomic scope" value="Bacteria"/>
</dbReference>
<protein>
    <recommendedName>
        <fullName evidence="4">Chromosome segregation ATPase-like protein</fullName>
    </recommendedName>
</protein>
<accession>K0JXB4</accession>
<dbReference type="Proteomes" id="UP000006281">
    <property type="component" value="Chromosome"/>
</dbReference>
<dbReference type="BioCyc" id="SESP1179773:BN6_RS10170-MONOMER"/>
<evidence type="ECO:0008006" key="4">
    <source>
        <dbReference type="Google" id="ProtNLM"/>
    </source>
</evidence>
<dbReference type="EMBL" id="HE804045">
    <property type="protein sequence ID" value="CCH29399.1"/>
    <property type="molecule type" value="Genomic_DNA"/>
</dbReference>
<name>K0JXB4_SACES</name>
<evidence type="ECO:0000256" key="1">
    <source>
        <dbReference type="SAM" id="Coils"/>
    </source>
</evidence>
<dbReference type="KEGG" id="sesp:BN6_20790"/>
<evidence type="ECO:0000313" key="2">
    <source>
        <dbReference type="EMBL" id="CCH29399.1"/>
    </source>
</evidence>
<sequence length="1485" mass="162414">MYELSKVRLYSVGPPGARYEDVVIDLSGAGTPVRDQQLMLGQPEVRRPSPASILFLENGGGKSVLIKLIFSVMLPGKRQVVGTSNTKVLEKFVDRKDVAHVVLEWMHTRTGRMLLTGKVSDWRRRGPQSGEDNLVDLWYSLRPNSVVDITTLPFAEDGHNLVATEFRSRLDDFAEEDPALELEWADKHWKWGQRLADLGLDAELFRYQRDMNAGEGEAADAFTFTTDEAFVDFLLKAVLPHGDAEDLADSIAGHAEKIAKRNDLELERAFVAEVLELLDPLAEQRSATVRADAVAAEASTELDAFVTRLIARVVHENGLLDQRKQHIGELTIAVSNAAGALRRAQDIHAALAHRTETLRLDAARSAEHAAAGVKEHAERVINGWAATRKLMDHETTAEHAAALREVVGQREDAARMALEARDTKSRALARALLVTADAAIAEAEHEDAQLEKLKEVVEGTTESWRTAVAAAAQATALAAQLNERVAGVDAEVEAAVEAGLITSVTSLYEDAVSLADRVRTDSAEIEENAGRLNALEAQVGVAQTELLQAQGKQVAARSRHENAVTVLNRAEVAAEALGREPRLIELLDTDDVMLEYDVETLLDQLAKAQADFDQQRTELRVADAADEPARLIWEETPEALLPPPHEVAHIRRLLESEGIACGTGWDYVADHSDESTRAELVRHLPHLAGGVLVNKPEHLDRAREVIAEHGYHPSGIVTVATSHSFDMVVDAAFDLSLRSTAGFVAPPNPALFDPAAAKAEQTRIANEHAARKARLAELDATYSADRALAARLSAWRAEYPSGTLAGLAEAVTSAEAALRDADQAVEHRERVLVGAVEARDAHKKLLAELRQALDLLKERSRSLTELAGKSRESDIWKRNAAQARGQVEAETTRAEEFFKHIGRLRGDVAVRQRRADDQRALAARTRDEIDNIQGDTAVNPDAPVPDQPVAVLRDVLREAQRVYDKAEVGDDQLKELQAAEVKATTARREWEDEPSVIRDIARQLLESTDGADAASRASAVAQASSRLQSADRDYRNASNKAAACGARLEQLPAPTVVLDRSLQPRDAEHGEVLVTEATETVENTGESHERRIADLEAARTALGKAEVVADAFRTIADAHRAASDDQSDIDTAGVEPFRGDVDAARSRYGELRRATAVAQKVAQDAHRALRTHAERLDQRARDSRFESLSIPARTQIPGVGLSAMADHAAEWAQQLRPRLRSLTDDLEQVDRHRSVIIERLTAIVDGALRRLRTAQRLSKLPRGLGDWTGLEFLRIGCTPVEGDLLAHQLGLVLDDAVERHKTNGKRDGLGVVLRAVRAAVPKGFKVTMLKPDAVLRAERVRISEVRDVFSGGQHLTAAIILYCTMAALRANNQGRTRHHHSGVLFLDNPIGRASAGYLLDLQRGVAAALGVQLVYTTGLFEEEALGGFPLIVRLRNDADLRAGRKYLSVHERIALHLDSLAVPNGTGVLTTTRVVLPERRRGEAD</sequence>
<proteinExistence type="predicted"/>
<organism evidence="2 3">
    <name type="scientific">Saccharothrix espanaensis (strain ATCC 51144 / DSM 44229 / JCM 9112 / NBRC 15066 / NRRL 15764)</name>
    <dbReference type="NCBI Taxonomy" id="1179773"/>
    <lineage>
        <taxon>Bacteria</taxon>
        <taxon>Bacillati</taxon>
        <taxon>Actinomycetota</taxon>
        <taxon>Actinomycetes</taxon>
        <taxon>Pseudonocardiales</taxon>
        <taxon>Pseudonocardiaceae</taxon>
        <taxon>Saccharothrix</taxon>
    </lineage>
</organism>
<gene>
    <name evidence="2" type="ordered locus">BN6_20790</name>
</gene>
<feature type="coiled-coil region" evidence="1">
    <location>
        <begin position="436"/>
        <end position="498"/>
    </location>
</feature>
<feature type="coiled-coil region" evidence="1">
    <location>
        <begin position="839"/>
        <end position="866"/>
    </location>
</feature>
<dbReference type="OrthoDB" id="3202351at2"/>